<comment type="caution">
    <text evidence="2">The sequence shown here is derived from an EMBL/GenBank/DDBJ whole genome shotgun (WGS) entry which is preliminary data.</text>
</comment>
<keyword evidence="3" id="KW-1185">Reference proteome</keyword>
<evidence type="ECO:0008006" key="4">
    <source>
        <dbReference type="Google" id="ProtNLM"/>
    </source>
</evidence>
<organism evidence="2 3">
    <name type="scientific">Trema orientale</name>
    <name type="common">Charcoal tree</name>
    <name type="synonym">Celtis orientalis</name>
    <dbReference type="NCBI Taxonomy" id="63057"/>
    <lineage>
        <taxon>Eukaryota</taxon>
        <taxon>Viridiplantae</taxon>
        <taxon>Streptophyta</taxon>
        <taxon>Embryophyta</taxon>
        <taxon>Tracheophyta</taxon>
        <taxon>Spermatophyta</taxon>
        <taxon>Magnoliopsida</taxon>
        <taxon>eudicotyledons</taxon>
        <taxon>Gunneridae</taxon>
        <taxon>Pentapetalae</taxon>
        <taxon>rosids</taxon>
        <taxon>fabids</taxon>
        <taxon>Rosales</taxon>
        <taxon>Cannabaceae</taxon>
        <taxon>Trema</taxon>
    </lineage>
</organism>
<evidence type="ECO:0000256" key="1">
    <source>
        <dbReference type="SAM" id="MobiDB-lite"/>
    </source>
</evidence>
<proteinExistence type="predicted"/>
<feature type="region of interest" description="Disordered" evidence="1">
    <location>
        <begin position="79"/>
        <end position="109"/>
    </location>
</feature>
<reference evidence="3" key="1">
    <citation type="submission" date="2016-06" db="EMBL/GenBank/DDBJ databases">
        <title>Parallel loss of symbiosis genes in relatives of nitrogen-fixing non-legume Parasponia.</title>
        <authorList>
            <person name="Van Velzen R."/>
            <person name="Holmer R."/>
            <person name="Bu F."/>
            <person name="Rutten L."/>
            <person name="Van Zeijl A."/>
            <person name="Liu W."/>
            <person name="Santuari L."/>
            <person name="Cao Q."/>
            <person name="Sharma T."/>
            <person name="Shen D."/>
            <person name="Roswanjaya Y."/>
            <person name="Wardhani T."/>
            <person name="Kalhor M.S."/>
            <person name="Jansen J."/>
            <person name="Van den Hoogen J."/>
            <person name="Gungor B."/>
            <person name="Hartog M."/>
            <person name="Hontelez J."/>
            <person name="Verver J."/>
            <person name="Yang W.-C."/>
            <person name="Schijlen E."/>
            <person name="Repin R."/>
            <person name="Schilthuizen M."/>
            <person name="Schranz E."/>
            <person name="Heidstra R."/>
            <person name="Miyata K."/>
            <person name="Fedorova E."/>
            <person name="Kohlen W."/>
            <person name="Bisseling T."/>
            <person name="Smit S."/>
            <person name="Geurts R."/>
        </authorList>
    </citation>
    <scope>NUCLEOTIDE SEQUENCE [LARGE SCALE GENOMIC DNA]</scope>
    <source>
        <strain evidence="3">cv. RG33-2</strain>
    </source>
</reference>
<protein>
    <recommendedName>
        <fullName evidence="4">Zinc finger, CCHC-type</fullName>
    </recommendedName>
</protein>
<dbReference type="OrthoDB" id="10426230at2759"/>
<dbReference type="EMBL" id="JXTC01000010">
    <property type="protein sequence ID" value="POO00952.1"/>
    <property type="molecule type" value="Genomic_DNA"/>
</dbReference>
<dbReference type="AlphaFoldDB" id="A0A2P5FT44"/>
<gene>
    <name evidence="2" type="ORF">TorRG33x02_031350</name>
</gene>
<feature type="compositionally biased region" description="Basic and acidic residues" evidence="1">
    <location>
        <begin position="79"/>
        <end position="95"/>
    </location>
</feature>
<name>A0A2P5FT44_TREOI</name>
<sequence>MELAQYAYAPRIDPVNEYYFRFTELAQYAYALGTDPTLQIVKFIEALRPVIFEKIVTQHFDNLVDLVATTQKAKAFLDNKSTLREQSRNRGNDKKANRRNQRQLQSQNSQSICFSGRGRFGPYECFHCGQHGYQKKSCLSYQQKPVLSQGRP</sequence>
<evidence type="ECO:0000313" key="3">
    <source>
        <dbReference type="Proteomes" id="UP000237000"/>
    </source>
</evidence>
<dbReference type="InParanoid" id="A0A2P5FT44"/>
<accession>A0A2P5FT44</accession>
<dbReference type="Proteomes" id="UP000237000">
    <property type="component" value="Unassembled WGS sequence"/>
</dbReference>
<evidence type="ECO:0000313" key="2">
    <source>
        <dbReference type="EMBL" id="POO00952.1"/>
    </source>
</evidence>